<organism evidence="1 2">
    <name type="scientific">Paractinoplanes atraurantiacus</name>
    <dbReference type="NCBI Taxonomy" id="1036182"/>
    <lineage>
        <taxon>Bacteria</taxon>
        <taxon>Bacillati</taxon>
        <taxon>Actinomycetota</taxon>
        <taxon>Actinomycetes</taxon>
        <taxon>Micromonosporales</taxon>
        <taxon>Micromonosporaceae</taxon>
        <taxon>Paractinoplanes</taxon>
    </lineage>
</organism>
<proteinExistence type="predicted"/>
<name>A0A285KJR3_9ACTN</name>
<evidence type="ECO:0000313" key="1">
    <source>
        <dbReference type="EMBL" id="SNY72848.1"/>
    </source>
</evidence>
<dbReference type="AlphaFoldDB" id="A0A285KJR3"/>
<evidence type="ECO:0000313" key="2">
    <source>
        <dbReference type="Proteomes" id="UP000219612"/>
    </source>
</evidence>
<sequence length="122" mass="13925">MTERHNIWLMRDESAQQAHGAVRADTITEITTQEYNELRLLRVSTTSGNASLGYCDPEHHDHFVNGLLTTLRQAEESKAHFVVIAAIPPNEQDGTDQNFWSVFENEWPIPRQPVPAARTNTW</sequence>
<reference evidence="1 2" key="1">
    <citation type="submission" date="2017-09" db="EMBL/GenBank/DDBJ databases">
        <authorList>
            <person name="Ehlers B."/>
            <person name="Leendertz F.H."/>
        </authorList>
    </citation>
    <scope>NUCLEOTIDE SEQUENCE [LARGE SCALE GENOMIC DNA]</scope>
    <source>
        <strain evidence="1 2">CGMCC 4.6857</strain>
    </source>
</reference>
<accession>A0A285KJR3</accession>
<dbReference type="EMBL" id="OBDY01000044">
    <property type="protein sequence ID" value="SNY72848.1"/>
    <property type="molecule type" value="Genomic_DNA"/>
</dbReference>
<gene>
    <name evidence="1" type="ORF">SAMN05421748_14430</name>
</gene>
<keyword evidence="2" id="KW-1185">Reference proteome</keyword>
<dbReference type="RefSeq" id="WP_143235481.1">
    <property type="nucleotide sequence ID" value="NZ_OBDY01000044.1"/>
</dbReference>
<dbReference type="Proteomes" id="UP000219612">
    <property type="component" value="Unassembled WGS sequence"/>
</dbReference>
<protein>
    <submittedName>
        <fullName evidence="1">Uncharacterized protein</fullName>
    </submittedName>
</protein>